<name>A0ABR0B8W4_9CRUS</name>
<dbReference type="EMBL" id="JAOYFB010000041">
    <property type="protein sequence ID" value="KAK4045025.1"/>
    <property type="molecule type" value="Genomic_DNA"/>
</dbReference>
<evidence type="ECO:0000313" key="2">
    <source>
        <dbReference type="Proteomes" id="UP001234178"/>
    </source>
</evidence>
<protein>
    <submittedName>
        <fullName evidence="1">Uncharacterized protein</fullName>
    </submittedName>
</protein>
<gene>
    <name evidence="1" type="ORF">OUZ56_032433</name>
</gene>
<dbReference type="Proteomes" id="UP001234178">
    <property type="component" value="Unassembled WGS sequence"/>
</dbReference>
<proteinExistence type="predicted"/>
<comment type="caution">
    <text evidence="1">The sequence shown here is derived from an EMBL/GenBank/DDBJ whole genome shotgun (WGS) entry which is preliminary data.</text>
</comment>
<sequence>MDSAPVEAFRTRLLDDVTGVKHNNAMGDVLHNAEVVRNKKIRNTELLLKVQKEIHDLSLDRYVERADRLVAYNKVRLNGETSRNSKALALAARKFVRVSVQDFWAHSDALQEFNDAPFLFASASRQLRLSEDVAHRHSRIQTRVRILKNDLHPPSERLQFAGRQRCDFVAIEGDPPKRRFDQSKDESAQRALAGAALADESDRFTGADS</sequence>
<accession>A0ABR0B8W4</accession>
<organism evidence="1 2">
    <name type="scientific">Daphnia magna</name>
    <dbReference type="NCBI Taxonomy" id="35525"/>
    <lineage>
        <taxon>Eukaryota</taxon>
        <taxon>Metazoa</taxon>
        <taxon>Ecdysozoa</taxon>
        <taxon>Arthropoda</taxon>
        <taxon>Crustacea</taxon>
        <taxon>Branchiopoda</taxon>
        <taxon>Diplostraca</taxon>
        <taxon>Cladocera</taxon>
        <taxon>Anomopoda</taxon>
        <taxon>Daphniidae</taxon>
        <taxon>Daphnia</taxon>
    </lineage>
</organism>
<reference evidence="1 2" key="1">
    <citation type="journal article" date="2023" name="Nucleic Acids Res.">
        <title>The hologenome of Daphnia magna reveals possible DNA methylation and microbiome-mediated evolution of the host genome.</title>
        <authorList>
            <person name="Chaturvedi A."/>
            <person name="Li X."/>
            <person name="Dhandapani V."/>
            <person name="Marshall H."/>
            <person name="Kissane S."/>
            <person name="Cuenca-Cambronero M."/>
            <person name="Asole G."/>
            <person name="Calvet F."/>
            <person name="Ruiz-Romero M."/>
            <person name="Marangio P."/>
            <person name="Guigo R."/>
            <person name="Rago D."/>
            <person name="Mirbahai L."/>
            <person name="Eastwood N."/>
            <person name="Colbourne J.K."/>
            <person name="Zhou J."/>
            <person name="Mallon E."/>
            <person name="Orsini L."/>
        </authorList>
    </citation>
    <scope>NUCLEOTIDE SEQUENCE [LARGE SCALE GENOMIC DNA]</scope>
    <source>
        <strain evidence="1">LRV0_1</strain>
    </source>
</reference>
<evidence type="ECO:0000313" key="1">
    <source>
        <dbReference type="EMBL" id="KAK4045025.1"/>
    </source>
</evidence>
<keyword evidence="2" id="KW-1185">Reference proteome</keyword>